<keyword evidence="1" id="KW-0812">Transmembrane</keyword>
<proteinExistence type="predicted"/>
<protein>
    <submittedName>
        <fullName evidence="2">Uncharacterized protein</fullName>
    </submittedName>
</protein>
<dbReference type="EMBL" id="UINC01170344">
    <property type="protein sequence ID" value="SVD74343.1"/>
    <property type="molecule type" value="Genomic_DNA"/>
</dbReference>
<feature type="transmembrane region" description="Helical" evidence="1">
    <location>
        <begin position="7"/>
        <end position="27"/>
    </location>
</feature>
<dbReference type="AlphaFoldDB" id="A0A382XTP3"/>
<keyword evidence="1" id="KW-1133">Transmembrane helix</keyword>
<accession>A0A382XTP3</accession>
<name>A0A382XTP3_9ZZZZ</name>
<evidence type="ECO:0000313" key="2">
    <source>
        <dbReference type="EMBL" id="SVD74343.1"/>
    </source>
</evidence>
<keyword evidence="1" id="KW-0472">Membrane</keyword>
<feature type="transmembrane region" description="Helical" evidence="1">
    <location>
        <begin position="39"/>
        <end position="59"/>
    </location>
</feature>
<reference evidence="2" key="1">
    <citation type="submission" date="2018-05" db="EMBL/GenBank/DDBJ databases">
        <authorList>
            <person name="Lanie J.A."/>
            <person name="Ng W.-L."/>
            <person name="Kazmierczak K.M."/>
            <person name="Andrzejewski T.M."/>
            <person name="Davidsen T.M."/>
            <person name="Wayne K.J."/>
            <person name="Tettelin H."/>
            <person name="Glass J.I."/>
            <person name="Rusch D."/>
            <person name="Podicherti R."/>
            <person name="Tsui H.-C.T."/>
            <person name="Winkler M.E."/>
        </authorList>
    </citation>
    <scope>NUCLEOTIDE SEQUENCE</scope>
</reference>
<gene>
    <name evidence="2" type="ORF">METZ01_LOCUS427197</name>
</gene>
<evidence type="ECO:0000256" key="1">
    <source>
        <dbReference type="SAM" id="Phobius"/>
    </source>
</evidence>
<sequence length="81" mass="9688">MVYEKSAANFWSIVEVITMGIAVIYFYTHPFVSKYHLIWAFPLTYIGGFFMAGIPLKYYRNKNDETIYREHEEDIDEHLKD</sequence>
<organism evidence="2">
    <name type="scientific">marine metagenome</name>
    <dbReference type="NCBI Taxonomy" id="408172"/>
    <lineage>
        <taxon>unclassified sequences</taxon>
        <taxon>metagenomes</taxon>
        <taxon>ecological metagenomes</taxon>
    </lineage>
</organism>